<sequence>MATPSLTYDFYRNTYKGSLGEGELDAPLVKAQALLVSMTGEEVPEKHSEKWLLALCALCDRVAGKDTRGMVKSESVGSVSYTYTDAQASVSDLSCVYPFLVGTGLLWRGIQ</sequence>
<evidence type="ECO:0000313" key="1">
    <source>
        <dbReference type="EMBL" id="DAE00455.1"/>
    </source>
</evidence>
<dbReference type="EMBL" id="BK015302">
    <property type="protein sequence ID" value="DAE00455.1"/>
    <property type="molecule type" value="Genomic_DNA"/>
</dbReference>
<reference evidence="1" key="1">
    <citation type="journal article" date="2021" name="Proc. Natl. Acad. Sci. U.S.A.">
        <title>A Catalog of Tens of Thousands of Viruses from Human Metagenomes Reveals Hidden Associations with Chronic Diseases.</title>
        <authorList>
            <person name="Tisza M.J."/>
            <person name="Buck C.B."/>
        </authorList>
    </citation>
    <scope>NUCLEOTIDE SEQUENCE</scope>
    <source>
        <strain evidence="1">CtKUC4</strain>
    </source>
</reference>
<accession>A0A8S5P045</accession>
<proteinExistence type="predicted"/>
<protein>
    <submittedName>
        <fullName evidence="1">Head Tail Connector Protein</fullName>
    </submittedName>
</protein>
<organism evidence="1">
    <name type="scientific">Siphoviridae sp. ctKUC4</name>
    <dbReference type="NCBI Taxonomy" id="2825442"/>
    <lineage>
        <taxon>Viruses</taxon>
        <taxon>Duplodnaviria</taxon>
        <taxon>Heunggongvirae</taxon>
        <taxon>Uroviricota</taxon>
        <taxon>Caudoviricetes</taxon>
    </lineage>
</organism>
<name>A0A8S5P045_9CAUD</name>